<gene>
    <name evidence="1" type="ORF">R1flu_000704</name>
</gene>
<dbReference type="AlphaFoldDB" id="A0ABD1Y252"/>
<proteinExistence type="predicted"/>
<dbReference type="EMBL" id="JBHFFA010000006">
    <property type="protein sequence ID" value="KAL2620499.1"/>
    <property type="molecule type" value="Genomic_DNA"/>
</dbReference>
<reference evidence="1 2" key="1">
    <citation type="submission" date="2024-09" db="EMBL/GenBank/DDBJ databases">
        <title>Chromosome-scale assembly of Riccia fluitans.</title>
        <authorList>
            <person name="Paukszto L."/>
            <person name="Sawicki J."/>
            <person name="Karawczyk K."/>
            <person name="Piernik-Szablinska J."/>
            <person name="Szczecinska M."/>
            <person name="Mazdziarz M."/>
        </authorList>
    </citation>
    <scope>NUCLEOTIDE SEQUENCE [LARGE SCALE GENOMIC DNA]</scope>
    <source>
        <strain evidence="1">Rf_01</strain>
        <tissue evidence="1">Aerial parts of the thallus</tissue>
    </source>
</reference>
<sequence>MEPDGITLENCLPGSSASEVISYELLLTNILPDVIWTAVLEETVLTQVPLGMRTEKSTWSKRRFCVVSSCSLLWQVKCKTS</sequence>
<evidence type="ECO:0000313" key="2">
    <source>
        <dbReference type="Proteomes" id="UP001605036"/>
    </source>
</evidence>
<organism evidence="1 2">
    <name type="scientific">Riccia fluitans</name>
    <dbReference type="NCBI Taxonomy" id="41844"/>
    <lineage>
        <taxon>Eukaryota</taxon>
        <taxon>Viridiplantae</taxon>
        <taxon>Streptophyta</taxon>
        <taxon>Embryophyta</taxon>
        <taxon>Marchantiophyta</taxon>
        <taxon>Marchantiopsida</taxon>
        <taxon>Marchantiidae</taxon>
        <taxon>Marchantiales</taxon>
        <taxon>Ricciaceae</taxon>
        <taxon>Riccia</taxon>
    </lineage>
</organism>
<accession>A0ABD1Y252</accession>
<evidence type="ECO:0000313" key="1">
    <source>
        <dbReference type="EMBL" id="KAL2620499.1"/>
    </source>
</evidence>
<dbReference type="Proteomes" id="UP001605036">
    <property type="component" value="Unassembled WGS sequence"/>
</dbReference>
<comment type="caution">
    <text evidence="1">The sequence shown here is derived from an EMBL/GenBank/DDBJ whole genome shotgun (WGS) entry which is preliminary data.</text>
</comment>
<keyword evidence="2" id="KW-1185">Reference proteome</keyword>
<name>A0ABD1Y252_9MARC</name>
<protein>
    <submittedName>
        <fullName evidence="1">Uncharacterized protein</fullName>
    </submittedName>
</protein>